<dbReference type="Gene3D" id="3.40.50.1820">
    <property type="entry name" value="alpha/beta hydrolase"/>
    <property type="match status" value="1"/>
</dbReference>
<evidence type="ECO:0000256" key="1">
    <source>
        <dbReference type="ARBA" id="ARBA00022801"/>
    </source>
</evidence>
<keyword evidence="1" id="KW-0378">Hydrolase</keyword>
<name>A0ABS7BL51_9SPHN</name>
<sequence>MPLPVDPRTAAGLRAGCTAVALALVSVPISAVGQAAPIRQFAAVQMAPNGDRVVAVENVRNDHSAVVVRRVEGGGVVRMIDPCAACTYASPTFSADGRLAFLARDKGRVTVVLADGAGERQVAVIDGIAQTLRFSPDGKRLAMLATYGAAKEAGATQAGIRQVGEIGEKSDEQRIVVVDLATGAVRPLSPAERYVYEYDWAPDGRTLVATTAIGNGDNNWWVATLDAVDAETGTVRPIAKPKTQINMPRVSPDGRTVAYIGGLMSDFGPVGGDVWTVPLAGGEPTNLTAGAKTTVTSLHWPSSGLLAARLTGDAAEVATVAADGKMRVRWSLPASFVAGDGRVAVSADGRTIATSVQDFATAPALWAGPISRPKRITRDNDEAPANVVARSVTWKNEGFDVQGWLLAPTNAGKAAKAPMVTIVHGGPSAASTPSYVTRESGPGALLAGGYWVFLPNPRGSYGQGEAFTAANRRDFGGGDLRDILAGIDAVEKIAPIDDARLGLTGGSYGGFMSMWANTQTNRFKAIVAGAGLSNWISYYGTNGIDQWMLPFFGASMYDDPAAYARVSAITVIKQARTPTFIYVGERDIEVPPTQSIEYWHALKDLGVSTSLVIYPDEGHGIRDPKNAADVRQRSVAWFDRYLR</sequence>
<dbReference type="InterPro" id="IPR011042">
    <property type="entry name" value="6-blade_b-propeller_TolB-like"/>
</dbReference>
<feature type="domain" description="Peptidase S9 prolyl oligopeptidase catalytic" evidence="2">
    <location>
        <begin position="447"/>
        <end position="642"/>
    </location>
</feature>
<organism evidence="3 4">
    <name type="scientific">Sphingomonas citri</name>
    <dbReference type="NCBI Taxonomy" id="2862499"/>
    <lineage>
        <taxon>Bacteria</taxon>
        <taxon>Pseudomonadati</taxon>
        <taxon>Pseudomonadota</taxon>
        <taxon>Alphaproteobacteria</taxon>
        <taxon>Sphingomonadales</taxon>
        <taxon>Sphingomonadaceae</taxon>
        <taxon>Sphingomonas</taxon>
    </lineage>
</organism>
<dbReference type="PANTHER" id="PTHR42776">
    <property type="entry name" value="SERINE PEPTIDASE S9 FAMILY MEMBER"/>
    <property type="match status" value="1"/>
</dbReference>
<accession>A0ABS7BL51</accession>
<evidence type="ECO:0000259" key="2">
    <source>
        <dbReference type="Pfam" id="PF00326"/>
    </source>
</evidence>
<evidence type="ECO:0000313" key="3">
    <source>
        <dbReference type="EMBL" id="MBW6530341.1"/>
    </source>
</evidence>
<keyword evidence="4" id="KW-1185">Reference proteome</keyword>
<protein>
    <submittedName>
        <fullName evidence="3">S9 family peptidase</fullName>
    </submittedName>
</protein>
<dbReference type="Proteomes" id="UP000759103">
    <property type="component" value="Unassembled WGS sequence"/>
</dbReference>
<dbReference type="SUPFAM" id="SSF82171">
    <property type="entry name" value="DPP6 N-terminal domain-like"/>
    <property type="match status" value="1"/>
</dbReference>
<dbReference type="InterPro" id="IPR029058">
    <property type="entry name" value="AB_hydrolase_fold"/>
</dbReference>
<reference evidence="3 4" key="1">
    <citation type="submission" date="2021-07" db="EMBL/GenBank/DDBJ databases">
        <title>Sphingomonas sp.</title>
        <authorList>
            <person name="Feng G."/>
            <person name="Li J."/>
            <person name="Pan M."/>
        </authorList>
    </citation>
    <scope>NUCLEOTIDE SEQUENCE [LARGE SCALE GENOMIC DNA]</scope>
    <source>
        <strain evidence="3 4">RRHST34</strain>
    </source>
</reference>
<dbReference type="EMBL" id="JAHXZN010000001">
    <property type="protein sequence ID" value="MBW6530341.1"/>
    <property type="molecule type" value="Genomic_DNA"/>
</dbReference>
<dbReference type="SUPFAM" id="SSF53474">
    <property type="entry name" value="alpha/beta-Hydrolases"/>
    <property type="match status" value="1"/>
</dbReference>
<dbReference type="PANTHER" id="PTHR42776:SF4">
    <property type="entry name" value="ACYLAMINO-ACID-RELEASING ENZYME"/>
    <property type="match status" value="1"/>
</dbReference>
<dbReference type="InterPro" id="IPR001375">
    <property type="entry name" value="Peptidase_S9_cat"/>
</dbReference>
<dbReference type="RefSeq" id="WP_219747713.1">
    <property type="nucleotide sequence ID" value="NZ_JAHXZN010000001.1"/>
</dbReference>
<evidence type="ECO:0000313" key="4">
    <source>
        <dbReference type="Proteomes" id="UP000759103"/>
    </source>
</evidence>
<gene>
    <name evidence="3" type="ORF">KZ820_06290</name>
</gene>
<proteinExistence type="predicted"/>
<dbReference type="Gene3D" id="2.120.10.30">
    <property type="entry name" value="TolB, C-terminal domain"/>
    <property type="match status" value="2"/>
</dbReference>
<dbReference type="Pfam" id="PF00326">
    <property type="entry name" value="Peptidase_S9"/>
    <property type="match status" value="1"/>
</dbReference>
<comment type="caution">
    <text evidence="3">The sequence shown here is derived from an EMBL/GenBank/DDBJ whole genome shotgun (WGS) entry which is preliminary data.</text>
</comment>